<dbReference type="PANTHER" id="PTHR48100">
    <property type="entry name" value="BROAD-SPECIFICITY PHOSPHATASE YOR283W-RELATED"/>
    <property type="match status" value="1"/>
</dbReference>
<accession>Q6BMM6</accession>
<dbReference type="RefSeq" id="XP_460545.2">
    <property type="nucleotide sequence ID" value="XM_460545.1"/>
</dbReference>
<dbReference type="OMA" id="YPWDFEV"/>
<organism evidence="1 2">
    <name type="scientific">Debaryomyces hansenii (strain ATCC 36239 / CBS 767 / BCRC 21394 / JCM 1990 / NBRC 0083 / IGC 2968)</name>
    <name type="common">Yeast</name>
    <name type="synonym">Torulaspora hansenii</name>
    <dbReference type="NCBI Taxonomy" id="284592"/>
    <lineage>
        <taxon>Eukaryota</taxon>
        <taxon>Fungi</taxon>
        <taxon>Dikarya</taxon>
        <taxon>Ascomycota</taxon>
        <taxon>Saccharomycotina</taxon>
        <taxon>Pichiomycetes</taxon>
        <taxon>Debaryomycetaceae</taxon>
        <taxon>Debaryomyces</taxon>
    </lineage>
</organism>
<dbReference type="EMBL" id="CR382138">
    <property type="protein sequence ID" value="CAG88861.2"/>
    <property type="molecule type" value="Genomic_DNA"/>
</dbReference>
<dbReference type="InterPro" id="IPR029033">
    <property type="entry name" value="His_PPase_superfam"/>
</dbReference>
<dbReference type="GO" id="GO:0016791">
    <property type="term" value="F:phosphatase activity"/>
    <property type="evidence" value="ECO:0007669"/>
    <property type="project" value="TreeGrafter"/>
</dbReference>
<protein>
    <submittedName>
        <fullName evidence="1">DEHA2F04114p</fullName>
    </submittedName>
</protein>
<dbReference type="CDD" id="cd07067">
    <property type="entry name" value="HP_PGM_like"/>
    <property type="match status" value="1"/>
</dbReference>
<keyword evidence="2" id="KW-1185">Reference proteome</keyword>
<dbReference type="VEuPathDB" id="FungiDB:DEHA2F04114g"/>
<dbReference type="PANTHER" id="PTHR48100:SF1">
    <property type="entry name" value="HISTIDINE PHOSPHATASE FAMILY PROTEIN-RELATED"/>
    <property type="match status" value="1"/>
</dbReference>
<dbReference type="AlphaFoldDB" id="Q6BMM6"/>
<dbReference type="InterPro" id="IPR050275">
    <property type="entry name" value="PGM_Phosphatase"/>
</dbReference>
<dbReference type="SUPFAM" id="SSF53254">
    <property type="entry name" value="Phosphoglycerate mutase-like"/>
    <property type="match status" value="1"/>
</dbReference>
<dbReference type="FunCoup" id="Q6BMM6">
    <property type="interactions" value="185"/>
</dbReference>
<dbReference type="GeneID" id="2903196"/>
<dbReference type="GO" id="GO:0005737">
    <property type="term" value="C:cytoplasm"/>
    <property type="evidence" value="ECO:0007669"/>
    <property type="project" value="TreeGrafter"/>
</dbReference>
<dbReference type="HOGENOM" id="CLU_039184_0_2_1"/>
<evidence type="ECO:0000313" key="1">
    <source>
        <dbReference type="EMBL" id="CAG88861.2"/>
    </source>
</evidence>
<name>Q6BMM6_DEBHA</name>
<dbReference type="InterPro" id="IPR013078">
    <property type="entry name" value="His_Pase_superF_clade-1"/>
</dbReference>
<dbReference type="eggNOG" id="KOG4754">
    <property type="taxonomic scope" value="Eukaryota"/>
</dbReference>
<evidence type="ECO:0000313" key="2">
    <source>
        <dbReference type="Proteomes" id="UP000000599"/>
    </source>
</evidence>
<proteinExistence type="predicted"/>
<dbReference type="Gene3D" id="3.40.50.1240">
    <property type="entry name" value="Phosphoglycerate mutase-like"/>
    <property type="match status" value="1"/>
</dbReference>
<sequence length="331" mass="37958">MSLLIPTVTDYEDAHGQESEEVTYQEKLTQLSDKKDSNGNLVYPWTFETINGFFKQSDPSTDDLKFNYATEDFGRTKSWPEIIEELERLNKEAGENECYKLMFFARHGQGFHNVCVNKYGLDEWHRKWHALSTDGEIVWAPDPMLTDLGVDQAKENNQAWKAQIAQGAPIPAKFYVSPLQRSSYTLVYTWGDIKPEEKRPLVTDSIRETIGINLCDKRSTKSVIRERFDKHGFIIDDSLTEEDELNERDTREQLHEQAIRVNGFLQGLFNEDWDSKASALDEKKKLQNSVISTTSHAGTIRSFIMVLGHRHFTISTGGMIPILVKGTRKSD</sequence>
<dbReference type="KEGG" id="dha:DEHA2F04114g"/>
<dbReference type="Proteomes" id="UP000000599">
    <property type="component" value="Chromosome F"/>
</dbReference>
<dbReference type="OrthoDB" id="496981at2759"/>
<dbReference type="InParanoid" id="Q6BMM6"/>
<gene>
    <name evidence="1" type="ordered locus">DEHA2F04114g</name>
</gene>
<reference evidence="1 2" key="1">
    <citation type="journal article" date="2004" name="Nature">
        <title>Genome evolution in yeasts.</title>
        <authorList>
            <consortium name="Genolevures"/>
            <person name="Dujon B."/>
            <person name="Sherman D."/>
            <person name="Fischer G."/>
            <person name="Durrens P."/>
            <person name="Casaregola S."/>
            <person name="Lafontaine I."/>
            <person name="de Montigny J."/>
            <person name="Marck C."/>
            <person name="Neuveglise C."/>
            <person name="Talla E."/>
            <person name="Goffard N."/>
            <person name="Frangeul L."/>
            <person name="Aigle M."/>
            <person name="Anthouard V."/>
            <person name="Babour A."/>
            <person name="Barbe V."/>
            <person name="Barnay S."/>
            <person name="Blanchin S."/>
            <person name="Beckerich J.M."/>
            <person name="Beyne E."/>
            <person name="Bleykasten C."/>
            <person name="Boisrame A."/>
            <person name="Boyer J."/>
            <person name="Cattolico L."/>
            <person name="Confanioleri F."/>
            <person name="de Daruvar A."/>
            <person name="Despons L."/>
            <person name="Fabre E."/>
            <person name="Fairhead C."/>
            <person name="Ferry-Dumazet H."/>
            <person name="Groppi A."/>
            <person name="Hantraye F."/>
            <person name="Hennequin C."/>
            <person name="Jauniaux N."/>
            <person name="Joyet P."/>
            <person name="Kachouri R."/>
            <person name="Kerrest A."/>
            <person name="Koszul R."/>
            <person name="Lemaire M."/>
            <person name="Lesur I."/>
            <person name="Ma L."/>
            <person name="Muller H."/>
            <person name="Nicaud J.M."/>
            <person name="Nikolski M."/>
            <person name="Oztas S."/>
            <person name="Ozier-Kalogeropoulos O."/>
            <person name="Pellenz S."/>
            <person name="Potier S."/>
            <person name="Richard G.F."/>
            <person name="Straub M.L."/>
            <person name="Suleau A."/>
            <person name="Swennene D."/>
            <person name="Tekaia F."/>
            <person name="Wesolowski-Louvel M."/>
            <person name="Westhof E."/>
            <person name="Wirth B."/>
            <person name="Zeniou-Meyer M."/>
            <person name="Zivanovic I."/>
            <person name="Bolotin-Fukuhara M."/>
            <person name="Thierry A."/>
            <person name="Bouchier C."/>
            <person name="Caudron B."/>
            <person name="Scarpelli C."/>
            <person name="Gaillardin C."/>
            <person name="Weissenbach J."/>
            <person name="Wincker P."/>
            <person name="Souciet J.L."/>
        </authorList>
    </citation>
    <scope>NUCLEOTIDE SEQUENCE [LARGE SCALE GENOMIC DNA]</scope>
    <source>
        <strain evidence="2">ATCC 36239 / CBS 767 / BCRC 21394 / JCM 1990 / NBRC 0083 / IGC 2968</strain>
    </source>
</reference>